<accession>A0ABV1JYR4</accession>
<organism evidence="3 4">
    <name type="scientific">Pseudonocardia tropica</name>
    <dbReference type="NCBI Taxonomy" id="681289"/>
    <lineage>
        <taxon>Bacteria</taxon>
        <taxon>Bacillati</taxon>
        <taxon>Actinomycetota</taxon>
        <taxon>Actinomycetes</taxon>
        <taxon>Pseudonocardiales</taxon>
        <taxon>Pseudonocardiaceae</taxon>
        <taxon>Pseudonocardia</taxon>
    </lineage>
</organism>
<proteinExistence type="predicted"/>
<feature type="transmembrane region" description="Helical" evidence="2">
    <location>
        <begin position="267"/>
        <end position="287"/>
    </location>
</feature>
<evidence type="ECO:0000256" key="1">
    <source>
        <dbReference type="SAM" id="MobiDB-lite"/>
    </source>
</evidence>
<dbReference type="RefSeq" id="WP_345644876.1">
    <property type="nucleotide sequence ID" value="NZ_BAABLY010000027.1"/>
</dbReference>
<keyword evidence="2" id="KW-1133">Transmembrane helix</keyword>
<feature type="compositionally biased region" description="Basic and acidic residues" evidence="1">
    <location>
        <begin position="164"/>
        <end position="192"/>
    </location>
</feature>
<keyword evidence="4" id="KW-1185">Reference proteome</keyword>
<feature type="transmembrane region" description="Helical" evidence="2">
    <location>
        <begin position="234"/>
        <end position="255"/>
    </location>
</feature>
<comment type="caution">
    <text evidence="3">The sequence shown here is derived from an EMBL/GenBank/DDBJ whole genome shotgun (WGS) entry which is preliminary data.</text>
</comment>
<keyword evidence="2" id="KW-0812">Transmembrane</keyword>
<evidence type="ECO:0000256" key="2">
    <source>
        <dbReference type="SAM" id="Phobius"/>
    </source>
</evidence>
<evidence type="ECO:0000313" key="4">
    <source>
        <dbReference type="Proteomes" id="UP001464923"/>
    </source>
</evidence>
<feature type="transmembrane region" description="Helical" evidence="2">
    <location>
        <begin position="308"/>
        <end position="338"/>
    </location>
</feature>
<evidence type="ECO:0000313" key="3">
    <source>
        <dbReference type="EMBL" id="MEQ3541102.1"/>
    </source>
</evidence>
<gene>
    <name evidence="3" type="ORF">WHI96_20015</name>
</gene>
<feature type="region of interest" description="Disordered" evidence="1">
    <location>
        <begin position="388"/>
        <end position="413"/>
    </location>
</feature>
<sequence length="413" mass="44258">MTDATRTTVLDLVADPGLPTELAHRLVRDLPAALGAHDDTRWEVRVADEPIVLDERGALPALDIGDRVRERDGADAVVLLTDLPRRSGADPVVADGGTGHRVGLVSLPALGAINQYRRCRDTVVRLVTGHLVPPDRPGAGEAGAPDTGHAGPLTRIDSGSRAGTDGDHRDQDRDRDRGRRRADPDPARRGTADDSDAGSGGVEDDVDVRLALTGLRGRVRLLAGLVRANRPWRLVPSLSPAIAAAAAGAAFGIFYSNIWELATALGTARQVTVMMIALVGMTAWLILDNRLWESRRHRSLREEMLLSNLSTVITVACGVLVMFALLFVLTLVAAVLVIPPDYLSSTLMRESGPDDWIMIAWLSTSMGTVAGALGSGFADDGAVRQAAYSRREQERRARLDRSDDGDHGRDTPA</sequence>
<dbReference type="Proteomes" id="UP001464923">
    <property type="component" value="Unassembled WGS sequence"/>
</dbReference>
<feature type="region of interest" description="Disordered" evidence="1">
    <location>
        <begin position="130"/>
        <end position="203"/>
    </location>
</feature>
<keyword evidence="2" id="KW-0472">Membrane</keyword>
<name>A0ABV1JYR4_9PSEU</name>
<feature type="transmembrane region" description="Helical" evidence="2">
    <location>
        <begin position="358"/>
        <end position="378"/>
    </location>
</feature>
<dbReference type="EMBL" id="JBEDNP010000012">
    <property type="protein sequence ID" value="MEQ3541102.1"/>
    <property type="molecule type" value="Genomic_DNA"/>
</dbReference>
<reference evidence="3 4" key="1">
    <citation type="submission" date="2024-03" db="EMBL/GenBank/DDBJ databases">
        <title>Draft genome sequence of Pseudonocardia tropica JCM 19149.</title>
        <authorList>
            <person name="Butdee W."/>
            <person name="Duangmal K."/>
        </authorList>
    </citation>
    <scope>NUCLEOTIDE SEQUENCE [LARGE SCALE GENOMIC DNA]</scope>
    <source>
        <strain evidence="3 4">JCM 19149</strain>
    </source>
</reference>
<feature type="compositionally biased region" description="Basic and acidic residues" evidence="1">
    <location>
        <begin position="389"/>
        <end position="413"/>
    </location>
</feature>
<protein>
    <submittedName>
        <fullName evidence="3">Uncharacterized protein</fullName>
    </submittedName>
</protein>